<evidence type="ECO:0000256" key="6">
    <source>
        <dbReference type="ARBA" id="ARBA00023242"/>
    </source>
</evidence>
<dbReference type="PROSITE" id="PS00463">
    <property type="entry name" value="ZN2_CY6_FUNGAL_1"/>
    <property type="match status" value="1"/>
</dbReference>
<dbReference type="Gene3D" id="4.10.240.10">
    <property type="entry name" value="Zn(2)-C6 fungal-type DNA-binding domain"/>
    <property type="match status" value="1"/>
</dbReference>
<evidence type="ECO:0000256" key="3">
    <source>
        <dbReference type="ARBA" id="ARBA00023015"/>
    </source>
</evidence>
<evidence type="ECO:0000259" key="7">
    <source>
        <dbReference type="PROSITE" id="PS50048"/>
    </source>
</evidence>
<dbReference type="CDD" id="cd00067">
    <property type="entry name" value="GAL4"/>
    <property type="match status" value="1"/>
</dbReference>
<dbReference type="Proteomes" id="UP001610446">
    <property type="component" value="Unassembled WGS sequence"/>
</dbReference>
<gene>
    <name evidence="8" type="ORF">BJY01DRAFT_245648</name>
</gene>
<dbReference type="PANTHER" id="PTHR47338:SF16">
    <property type="entry name" value="TRANSCRIPTION FACTOR, PUTATIVE (AFU_ORTHOLOGUE AFUA_2G09360)-RELATED"/>
    <property type="match status" value="1"/>
</dbReference>
<keyword evidence="5" id="KW-0804">Transcription</keyword>
<comment type="caution">
    <text evidence="8">The sequence shown here is derived from an EMBL/GenBank/DDBJ whole genome shotgun (WGS) entry which is preliminary data.</text>
</comment>
<evidence type="ECO:0000256" key="1">
    <source>
        <dbReference type="ARBA" id="ARBA00004123"/>
    </source>
</evidence>
<comment type="subcellular location">
    <subcellularLocation>
        <location evidence="1">Nucleus</location>
    </subcellularLocation>
</comment>
<dbReference type="InterPro" id="IPR036864">
    <property type="entry name" value="Zn2-C6_fun-type_DNA-bd_sf"/>
</dbReference>
<protein>
    <recommendedName>
        <fullName evidence="7">Zn(2)-C6 fungal-type domain-containing protein</fullName>
    </recommendedName>
</protein>
<sequence>MRPLSACMACRERRKRCQRPRGSTSCEFCTARRLECLMAPKPDAESDGAYELLKHHRHGTDLYSASAAALSQDAIVEFANLYFETVQGGFPSLFHRPTFMGDVADGSVPLILLYGVIGLSARFSVHPSLSKIEPWERGRPYAKEAERMLDLHNVTLTTIQACILLAINLAIEGESMTECVFLAIAARMALLLDLPNAAARTPLEQELNQRVWWSIVTTDTWCSANLCVPRAIRLGNNVPSLLDEWAFSRLGRDDQFEGDSPNLSACSSSPLAHLVHLNRLLYEIHQVNAMIVDDHVQPDRAQSSIASLSTSLDNWISGLPPEMQCTEANMAHWAAAGFGGIFATLHINYNHAAQLLFYQFLYASQGGSGGPAATKPVSGELLLTDAYARRCKTHAAALCDLIYSARVNHGVDLRFTILAHVLVIASTVHIHSLLFSVDEEEIALAKVRLQRNFETITRLHTYWPAASASFSRLQAFHSACLKSTHSSFRLDRWMLRFMLEFSKPIDERGSGMVEEGSSSVADPEGAKPFDQLRYLLER</sequence>
<accession>A0ABR4KFT1</accession>
<keyword evidence="2" id="KW-0479">Metal-binding</keyword>
<keyword evidence="3" id="KW-0805">Transcription regulation</keyword>
<feature type="domain" description="Zn(2)-C6 fungal-type" evidence="7">
    <location>
        <begin position="6"/>
        <end position="38"/>
    </location>
</feature>
<dbReference type="Pfam" id="PF04082">
    <property type="entry name" value="Fungal_trans"/>
    <property type="match status" value="1"/>
</dbReference>
<organism evidence="8 9">
    <name type="scientific">Aspergillus pseudoustus</name>
    <dbReference type="NCBI Taxonomy" id="1810923"/>
    <lineage>
        <taxon>Eukaryota</taxon>
        <taxon>Fungi</taxon>
        <taxon>Dikarya</taxon>
        <taxon>Ascomycota</taxon>
        <taxon>Pezizomycotina</taxon>
        <taxon>Eurotiomycetes</taxon>
        <taxon>Eurotiomycetidae</taxon>
        <taxon>Eurotiales</taxon>
        <taxon>Aspergillaceae</taxon>
        <taxon>Aspergillus</taxon>
        <taxon>Aspergillus subgen. Nidulantes</taxon>
    </lineage>
</organism>
<dbReference type="InterPro" id="IPR007219">
    <property type="entry name" value="XnlR_reg_dom"/>
</dbReference>
<evidence type="ECO:0000313" key="9">
    <source>
        <dbReference type="Proteomes" id="UP001610446"/>
    </source>
</evidence>
<evidence type="ECO:0000256" key="2">
    <source>
        <dbReference type="ARBA" id="ARBA00022723"/>
    </source>
</evidence>
<keyword evidence="9" id="KW-1185">Reference proteome</keyword>
<reference evidence="8 9" key="1">
    <citation type="submission" date="2024-07" db="EMBL/GenBank/DDBJ databases">
        <title>Section-level genome sequencing and comparative genomics of Aspergillus sections Usti and Cavernicolus.</title>
        <authorList>
            <consortium name="Lawrence Berkeley National Laboratory"/>
            <person name="Nybo J.L."/>
            <person name="Vesth T.C."/>
            <person name="Theobald S."/>
            <person name="Frisvad J.C."/>
            <person name="Larsen T.O."/>
            <person name="Kjaerboelling I."/>
            <person name="Rothschild-Mancinelli K."/>
            <person name="Lyhne E.K."/>
            <person name="Kogle M.E."/>
            <person name="Barry K."/>
            <person name="Clum A."/>
            <person name="Na H."/>
            <person name="Ledsgaard L."/>
            <person name="Lin J."/>
            <person name="Lipzen A."/>
            <person name="Kuo A."/>
            <person name="Riley R."/>
            <person name="Mondo S."/>
            <person name="Labutti K."/>
            <person name="Haridas S."/>
            <person name="Pangalinan J."/>
            <person name="Salamov A.A."/>
            <person name="Simmons B.A."/>
            <person name="Magnuson J.K."/>
            <person name="Chen J."/>
            <person name="Drula E."/>
            <person name="Henrissat B."/>
            <person name="Wiebenga A."/>
            <person name="Lubbers R.J."/>
            <person name="Gomes A.C."/>
            <person name="Makela M.R."/>
            <person name="Stajich J."/>
            <person name="Grigoriev I.V."/>
            <person name="Mortensen U.H."/>
            <person name="De Vries R.P."/>
            <person name="Baker S.E."/>
            <person name="Andersen M.R."/>
        </authorList>
    </citation>
    <scope>NUCLEOTIDE SEQUENCE [LARGE SCALE GENOMIC DNA]</scope>
    <source>
        <strain evidence="8 9">CBS 123904</strain>
    </source>
</reference>
<dbReference type="PROSITE" id="PS50048">
    <property type="entry name" value="ZN2_CY6_FUNGAL_2"/>
    <property type="match status" value="1"/>
</dbReference>
<dbReference type="InterPro" id="IPR050815">
    <property type="entry name" value="TF_fung"/>
</dbReference>
<dbReference type="EMBL" id="JBFXLU010000039">
    <property type="protein sequence ID" value="KAL2850182.1"/>
    <property type="molecule type" value="Genomic_DNA"/>
</dbReference>
<name>A0ABR4KFT1_9EURO</name>
<dbReference type="PANTHER" id="PTHR47338">
    <property type="entry name" value="ZN(II)2CYS6 TRANSCRIPTION FACTOR (EUROFUNG)-RELATED"/>
    <property type="match status" value="1"/>
</dbReference>
<proteinExistence type="predicted"/>
<dbReference type="CDD" id="cd12148">
    <property type="entry name" value="fungal_TF_MHR"/>
    <property type="match status" value="1"/>
</dbReference>
<keyword evidence="4" id="KW-0238">DNA-binding</keyword>
<evidence type="ECO:0000256" key="5">
    <source>
        <dbReference type="ARBA" id="ARBA00023163"/>
    </source>
</evidence>
<dbReference type="SUPFAM" id="SSF57701">
    <property type="entry name" value="Zn2/Cys6 DNA-binding domain"/>
    <property type="match status" value="1"/>
</dbReference>
<evidence type="ECO:0000256" key="4">
    <source>
        <dbReference type="ARBA" id="ARBA00023125"/>
    </source>
</evidence>
<keyword evidence="6" id="KW-0539">Nucleus</keyword>
<evidence type="ECO:0000313" key="8">
    <source>
        <dbReference type="EMBL" id="KAL2850182.1"/>
    </source>
</evidence>
<dbReference type="InterPro" id="IPR001138">
    <property type="entry name" value="Zn2Cys6_DnaBD"/>
</dbReference>